<organism evidence="7 8">
    <name type="scientific">Herbaspirillum rubrisubalbicans Os34</name>
    <dbReference type="NCBI Taxonomy" id="1235827"/>
    <lineage>
        <taxon>Bacteria</taxon>
        <taxon>Pseudomonadati</taxon>
        <taxon>Pseudomonadota</taxon>
        <taxon>Betaproteobacteria</taxon>
        <taxon>Burkholderiales</taxon>
        <taxon>Oxalobacteraceae</taxon>
        <taxon>Herbaspirillum</taxon>
    </lineage>
</organism>
<dbReference type="PANTHER" id="PTHR11070">
    <property type="entry name" value="UVRD / RECB / PCRA DNA HELICASE FAMILY MEMBER"/>
    <property type="match status" value="1"/>
</dbReference>
<accession>A0A6M3ZWM7</accession>
<dbReference type="Pfam" id="PF00580">
    <property type="entry name" value="UvrD-helicase"/>
    <property type="match status" value="1"/>
</dbReference>
<dbReference type="Proteomes" id="UP000501648">
    <property type="component" value="Chromosome"/>
</dbReference>
<evidence type="ECO:0000256" key="5">
    <source>
        <dbReference type="ARBA" id="ARBA00034923"/>
    </source>
</evidence>
<evidence type="ECO:0000256" key="1">
    <source>
        <dbReference type="ARBA" id="ARBA00022741"/>
    </source>
</evidence>
<evidence type="ECO:0000256" key="3">
    <source>
        <dbReference type="ARBA" id="ARBA00022806"/>
    </source>
</evidence>
<dbReference type="AlphaFoldDB" id="A0A6M3ZWM7"/>
<evidence type="ECO:0000256" key="4">
    <source>
        <dbReference type="ARBA" id="ARBA00022840"/>
    </source>
</evidence>
<dbReference type="RefSeq" id="WP_017454869.1">
    <property type="nucleotide sequence ID" value="NZ_CP008956.1"/>
</dbReference>
<reference evidence="7 8" key="1">
    <citation type="journal article" date="2012" name="J. Bacteriol.">
        <title>Genome sequence of the pathogenic Herbaspirillum seropedicae strain Os34, isolated from rice roots.</title>
        <authorList>
            <person name="Ye W."/>
            <person name="Ye S."/>
            <person name="Liu J."/>
            <person name="Chang S."/>
            <person name="Chen M."/>
            <person name="Zhu B."/>
            <person name="Guo L."/>
            <person name="An Q."/>
        </authorList>
    </citation>
    <scope>NUCLEOTIDE SEQUENCE [LARGE SCALE GENOMIC DNA]</scope>
    <source>
        <strain evidence="7 8">Os34</strain>
    </source>
</reference>
<proteinExistence type="predicted"/>
<dbReference type="GO" id="GO:0005524">
    <property type="term" value="F:ATP binding"/>
    <property type="evidence" value="ECO:0007669"/>
    <property type="project" value="UniProtKB-KW"/>
</dbReference>
<keyword evidence="1" id="KW-0547">Nucleotide-binding</keyword>
<name>A0A6M3ZWM7_9BURK</name>
<keyword evidence="4" id="KW-0067">ATP-binding</keyword>
<dbReference type="SUPFAM" id="SSF52540">
    <property type="entry name" value="P-loop containing nucleoside triphosphate hydrolases"/>
    <property type="match status" value="1"/>
</dbReference>
<dbReference type="InterPro" id="IPR014016">
    <property type="entry name" value="UvrD-like_ATP-bd"/>
</dbReference>
<keyword evidence="3 7" id="KW-0347">Helicase</keyword>
<evidence type="ECO:0000259" key="6">
    <source>
        <dbReference type="Pfam" id="PF00580"/>
    </source>
</evidence>
<dbReference type="Gene3D" id="3.40.50.300">
    <property type="entry name" value="P-loop containing nucleotide triphosphate hydrolases"/>
    <property type="match status" value="1"/>
</dbReference>
<feature type="domain" description="UvrD-like helicase ATP-binding" evidence="6">
    <location>
        <begin position="116"/>
        <end position="173"/>
    </location>
</feature>
<dbReference type="EMBL" id="CP008956">
    <property type="protein sequence ID" value="QJQ03085.1"/>
    <property type="molecule type" value="Genomic_DNA"/>
</dbReference>
<dbReference type="PANTHER" id="PTHR11070:SF2">
    <property type="entry name" value="ATP-DEPENDENT DNA HELICASE SRS2"/>
    <property type="match status" value="1"/>
</dbReference>
<evidence type="ECO:0000256" key="2">
    <source>
        <dbReference type="ARBA" id="ARBA00022801"/>
    </source>
</evidence>
<evidence type="ECO:0000313" key="8">
    <source>
        <dbReference type="Proteomes" id="UP000501648"/>
    </source>
</evidence>
<dbReference type="GO" id="GO:0016787">
    <property type="term" value="F:hydrolase activity"/>
    <property type="evidence" value="ECO:0007669"/>
    <property type="project" value="UniProtKB-KW"/>
</dbReference>
<dbReference type="GO" id="GO:0003677">
    <property type="term" value="F:DNA binding"/>
    <property type="evidence" value="ECO:0007669"/>
    <property type="project" value="InterPro"/>
</dbReference>
<protein>
    <recommendedName>
        <fullName evidence="5">DNA 3'-5' helicase II</fullName>
    </recommendedName>
</protein>
<dbReference type="InterPro" id="IPR027417">
    <property type="entry name" value="P-loop_NTPase"/>
</dbReference>
<dbReference type="GO" id="GO:0000725">
    <property type="term" value="P:recombinational repair"/>
    <property type="evidence" value="ECO:0007669"/>
    <property type="project" value="TreeGrafter"/>
</dbReference>
<gene>
    <name evidence="7" type="ORF">C798_23500</name>
</gene>
<dbReference type="GO" id="GO:0043138">
    <property type="term" value="F:3'-5' DNA helicase activity"/>
    <property type="evidence" value="ECO:0007669"/>
    <property type="project" value="TreeGrafter"/>
</dbReference>
<evidence type="ECO:0000313" key="7">
    <source>
        <dbReference type="EMBL" id="QJQ03085.1"/>
    </source>
</evidence>
<dbReference type="InterPro" id="IPR000212">
    <property type="entry name" value="DNA_helicase_UvrD/REP"/>
</dbReference>
<dbReference type="GO" id="GO:0005829">
    <property type="term" value="C:cytosol"/>
    <property type="evidence" value="ECO:0007669"/>
    <property type="project" value="TreeGrafter"/>
</dbReference>
<sequence length="474" mass="51084">MSAELDLFAHRVGSVMAPAGCGKTHLIATSLKEFDGTKPVLILTHTNAGVAALKVRMQKNNVPSKTYRIATLDGFAIRLIGRFPGRSNHNPDILKLETPKTDYPAVREAAKGLLQSGHLNDVLQASYSHLWVDEYQDCNATQHQIVAWAAQTLPTCVLGDPMQAIFGFGGNQLVNWEGDVLKYFPSIGTLAIPWRWQLAGTTDFGNWLLTVRTKLAAGEAIDLRSAPREVTWIPVAAATADEQRRDAARTNAPKGGSVLVIGDSLSPSSRHMLCSQTPGATVVEGVELSDLLKFGRAFNPDAPNSMEYLVEFATGLMTGVVPSKFLPRIASIRNGSNKIPPTPAEATAVDYVKAPSLPSAIKLLDALASQKGAHVYRPELLRGSLNAMNIVLGSGGTLETACVQVRERSRHLGRGLSRKAIGSTLLLKGLESDVAVVLQPEKMSSQDLYVAMTRGAKQLVICSEKPVLQPRIRS</sequence>
<keyword evidence="2" id="KW-0378">Hydrolase</keyword>